<dbReference type="GO" id="GO:0000400">
    <property type="term" value="F:four-way junction DNA binding"/>
    <property type="evidence" value="ECO:0007669"/>
    <property type="project" value="TreeGrafter"/>
</dbReference>
<proteinExistence type="predicted"/>
<dbReference type="GO" id="GO:0007131">
    <property type="term" value="P:reciprocal meiotic recombination"/>
    <property type="evidence" value="ECO:0007669"/>
    <property type="project" value="TreeGrafter"/>
</dbReference>
<dbReference type="InterPro" id="IPR016467">
    <property type="entry name" value="DNA_recomb/repair_RecA-like"/>
</dbReference>
<dbReference type="GO" id="GO:0005657">
    <property type="term" value="C:replication fork"/>
    <property type="evidence" value="ECO:0007669"/>
    <property type="project" value="TreeGrafter"/>
</dbReference>
<dbReference type="GO" id="GO:0008821">
    <property type="term" value="F:crossover junction DNA endonuclease activity"/>
    <property type="evidence" value="ECO:0007669"/>
    <property type="project" value="TreeGrafter"/>
</dbReference>
<evidence type="ECO:0000256" key="3">
    <source>
        <dbReference type="ARBA" id="ARBA00022763"/>
    </source>
</evidence>
<dbReference type="PANTHER" id="PTHR46239:SF1">
    <property type="entry name" value="DNA REPAIR PROTEIN RAD51 HOMOLOG 3"/>
    <property type="match status" value="1"/>
</dbReference>
<dbReference type="InterPro" id="IPR020588">
    <property type="entry name" value="RecA_ATP-bd"/>
</dbReference>
<keyword evidence="6" id="KW-0539">Nucleus</keyword>
<keyword evidence="4" id="KW-0067">ATP-binding</keyword>
<evidence type="ECO:0000256" key="7">
    <source>
        <dbReference type="ARBA" id="ARBA00040674"/>
    </source>
</evidence>
<sequence length="348" mass="38451">MDCEPKPSSSNETLTEPELENSIESLKINEQLKELLKEKGFKISEILKSKPSNLKSDLGITAKDALLIINAAKDAEPTSSEKFSVASRNALDMIYDAPNASILTFSKALDDLLDGGISTNCLTEIVGESGCAKTQFCLQIAAAATIPQEMGGLNASTIYIDTHNGVFIDRVKSITLGVVEKCHKSARENQLDISKELESYTLEMALSKILIQKPISLQQLMISIGRLEEFIKLHSQVRVIIIDSITFPIKYVVHDSEERLKILLSIHATLRELSQDYNLAVLWTNQMTTGPNRDSVAALGDSWAHACTQRLTFSKLNDDFQANIWKSSSNQGNSIVFKEEGIRDAEET</sequence>
<evidence type="ECO:0000256" key="2">
    <source>
        <dbReference type="ARBA" id="ARBA00022741"/>
    </source>
</evidence>
<dbReference type="InterPro" id="IPR052093">
    <property type="entry name" value="HR_Repair_Mediator"/>
</dbReference>
<dbReference type="Gene3D" id="3.40.50.300">
    <property type="entry name" value="P-loop containing nucleotide triphosphate hydrolases"/>
    <property type="match status" value="1"/>
</dbReference>
<dbReference type="AlphaFoldDB" id="A0A7I8VRH2"/>
<protein>
    <recommendedName>
        <fullName evidence="7">DNA repair protein RAD51 homolog 3</fullName>
    </recommendedName>
</protein>
<dbReference type="GO" id="GO:0000707">
    <property type="term" value="P:meiotic DNA recombinase assembly"/>
    <property type="evidence" value="ECO:0007669"/>
    <property type="project" value="TreeGrafter"/>
</dbReference>
<dbReference type="InterPro" id="IPR027417">
    <property type="entry name" value="P-loop_NTPase"/>
</dbReference>
<comment type="caution">
    <text evidence="10">The sequence shown here is derived from an EMBL/GenBank/DDBJ whole genome shotgun (WGS) entry which is preliminary data.</text>
</comment>
<organism evidence="10 11">
    <name type="scientific">Dimorphilus gyrociliatus</name>
    <dbReference type="NCBI Taxonomy" id="2664684"/>
    <lineage>
        <taxon>Eukaryota</taxon>
        <taxon>Metazoa</taxon>
        <taxon>Spiralia</taxon>
        <taxon>Lophotrochozoa</taxon>
        <taxon>Annelida</taxon>
        <taxon>Polychaeta</taxon>
        <taxon>Polychaeta incertae sedis</taxon>
        <taxon>Dinophilidae</taxon>
        <taxon>Dimorphilus</taxon>
    </lineage>
</organism>
<dbReference type="PIRSF" id="PIRSF005856">
    <property type="entry name" value="Rad51"/>
    <property type="match status" value="1"/>
</dbReference>
<dbReference type="PANTHER" id="PTHR46239">
    <property type="entry name" value="DNA REPAIR PROTEIN RAD51 HOMOLOG 3 RAD51C"/>
    <property type="match status" value="1"/>
</dbReference>
<evidence type="ECO:0000259" key="9">
    <source>
        <dbReference type="PROSITE" id="PS50162"/>
    </source>
</evidence>
<feature type="region of interest" description="Disordered" evidence="8">
    <location>
        <begin position="1"/>
        <end position="22"/>
    </location>
</feature>
<dbReference type="Pfam" id="PF08423">
    <property type="entry name" value="Rad51"/>
    <property type="match status" value="1"/>
</dbReference>
<evidence type="ECO:0000313" key="11">
    <source>
        <dbReference type="Proteomes" id="UP000549394"/>
    </source>
</evidence>
<evidence type="ECO:0000256" key="6">
    <source>
        <dbReference type="ARBA" id="ARBA00023242"/>
    </source>
</evidence>
<dbReference type="InterPro" id="IPR013632">
    <property type="entry name" value="Rad51_C"/>
</dbReference>
<keyword evidence="3" id="KW-0227">DNA damage</keyword>
<gene>
    <name evidence="10" type="ORF">DGYR_LOCUS6531</name>
</gene>
<keyword evidence="2" id="KW-0547">Nucleotide-binding</keyword>
<evidence type="ECO:0000256" key="1">
    <source>
        <dbReference type="ARBA" id="ARBA00004123"/>
    </source>
</evidence>
<dbReference type="PROSITE" id="PS50162">
    <property type="entry name" value="RECA_2"/>
    <property type="match status" value="1"/>
</dbReference>
<comment type="subcellular location">
    <subcellularLocation>
        <location evidence="1">Nucleus</location>
    </subcellularLocation>
</comment>
<keyword evidence="5" id="KW-0234">DNA repair</keyword>
<dbReference type="GO" id="GO:0005524">
    <property type="term" value="F:ATP binding"/>
    <property type="evidence" value="ECO:0007669"/>
    <property type="project" value="UniProtKB-KW"/>
</dbReference>
<dbReference type="OrthoDB" id="5957327at2759"/>
<keyword evidence="11" id="KW-1185">Reference proteome</keyword>
<dbReference type="SUPFAM" id="SSF52540">
    <property type="entry name" value="P-loop containing nucleoside triphosphate hydrolases"/>
    <property type="match status" value="1"/>
</dbReference>
<evidence type="ECO:0000256" key="8">
    <source>
        <dbReference type="SAM" id="MobiDB-lite"/>
    </source>
</evidence>
<name>A0A7I8VRH2_9ANNE</name>
<evidence type="ECO:0000313" key="10">
    <source>
        <dbReference type="EMBL" id="CAD5118096.1"/>
    </source>
</evidence>
<reference evidence="10 11" key="1">
    <citation type="submission" date="2020-08" db="EMBL/GenBank/DDBJ databases">
        <authorList>
            <person name="Hejnol A."/>
        </authorList>
    </citation>
    <scope>NUCLEOTIDE SEQUENCE [LARGE SCALE GENOMIC DNA]</scope>
</reference>
<dbReference type="EMBL" id="CAJFCJ010000008">
    <property type="protein sequence ID" value="CAD5118096.1"/>
    <property type="molecule type" value="Genomic_DNA"/>
</dbReference>
<accession>A0A7I8VRH2</accession>
<evidence type="ECO:0000256" key="4">
    <source>
        <dbReference type="ARBA" id="ARBA00022840"/>
    </source>
</evidence>
<dbReference type="GO" id="GO:0140664">
    <property type="term" value="F:ATP-dependent DNA damage sensor activity"/>
    <property type="evidence" value="ECO:0007669"/>
    <property type="project" value="InterPro"/>
</dbReference>
<feature type="domain" description="RecA family profile 1" evidence="9">
    <location>
        <begin position="98"/>
        <end position="287"/>
    </location>
</feature>
<dbReference type="Proteomes" id="UP000549394">
    <property type="component" value="Unassembled WGS sequence"/>
</dbReference>
<evidence type="ECO:0000256" key="5">
    <source>
        <dbReference type="ARBA" id="ARBA00023204"/>
    </source>
</evidence>
<dbReference type="GO" id="GO:0033065">
    <property type="term" value="C:Rad51C-XRCC3 complex"/>
    <property type="evidence" value="ECO:0007669"/>
    <property type="project" value="TreeGrafter"/>
</dbReference>
<dbReference type="GO" id="GO:0033063">
    <property type="term" value="C:Rad51B-Rad51C-Rad51D-XRCC2 complex"/>
    <property type="evidence" value="ECO:0007669"/>
    <property type="project" value="TreeGrafter"/>
</dbReference>